<dbReference type="PANTHER" id="PTHR34314:SF6">
    <property type="entry name" value="DUF3782 DOMAIN-CONTAINING PROTEIN"/>
    <property type="match status" value="1"/>
</dbReference>
<reference evidence="2" key="1">
    <citation type="journal article" date="2021" name="Microb. Physiol.">
        <title>Proteogenomic Insights into the Physiology of Marine, Sulfate-Reducing, Filamentous Desulfonema limicola and Desulfonema magnum.</title>
        <authorList>
            <person name="Schnaars V."/>
            <person name="Wohlbrand L."/>
            <person name="Scheve S."/>
            <person name="Hinrichs C."/>
            <person name="Reinhardt R."/>
            <person name="Rabus R."/>
        </authorList>
    </citation>
    <scope>NUCLEOTIDE SEQUENCE</scope>
    <source>
        <strain evidence="2">5ac10</strain>
    </source>
</reference>
<proteinExistence type="predicted"/>
<keyword evidence="3" id="KW-1185">Reference proteome</keyword>
<feature type="region of interest" description="Disordered" evidence="1">
    <location>
        <begin position="62"/>
        <end position="82"/>
    </location>
</feature>
<name>A0A975B573_9BACT</name>
<dbReference type="EMBL" id="CP061799">
    <property type="protein sequence ID" value="QTA79013.1"/>
    <property type="molecule type" value="Genomic_DNA"/>
</dbReference>
<gene>
    <name evidence="2" type="ORF">dnl_12600</name>
</gene>
<dbReference type="RefSeq" id="WP_207690810.1">
    <property type="nucleotide sequence ID" value="NZ_CP061799.1"/>
</dbReference>
<dbReference type="PANTHER" id="PTHR34314">
    <property type="entry name" value="CRENARCHAEAL PROTEIN, PUTATIVE-RELATED"/>
    <property type="match status" value="1"/>
</dbReference>
<dbReference type="AlphaFoldDB" id="A0A975B573"/>
<protein>
    <submittedName>
        <fullName evidence="2">DUF3782 and nuclease domain-containing protein</fullName>
    </submittedName>
</protein>
<organism evidence="2 3">
    <name type="scientific">Desulfonema limicola</name>
    <dbReference type="NCBI Taxonomy" id="45656"/>
    <lineage>
        <taxon>Bacteria</taxon>
        <taxon>Pseudomonadati</taxon>
        <taxon>Thermodesulfobacteriota</taxon>
        <taxon>Desulfobacteria</taxon>
        <taxon>Desulfobacterales</taxon>
        <taxon>Desulfococcaceae</taxon>
        <taxon>Desulfonema</taxon>
    </lineage>
</organism>
<dbReference type="InterPro" id="IPR012431">
    <property type="entry name" value="PDDEXK_10"/>
</dbReference>
<dbReference type="Pfam" id="PF07788">
    <property type="entry name" value="PDDEXK_10"/>
    <property type="match status" value="1"/>
</dbReference>
<dbReference type="InterPro" id="IPR024271">
    <property type="entry name" value="DUF3782"/>
</dbReference>
<evidence type="ECO:0000313" key="2">
    <source>
        <dbReference type="EMBL" id="QTA79013.1"/>
    </source>
</evidence>
<dbReference type="KEGG" id="dli:dnl_12600"/>
<evidence type="ECO:0000256" key="1">
    <source>
        <dbReference type="SAM" id="MobiDB-lite"/>
    </source>
</evidence>
<dbReference type="Pfam" id="PF12644">
    <property type="entry name" value="DUF3782"/>
    <property type="match status" value="1"/>
</dbReference>
<evidence type="ECO:0000313" key="3">
    <source>
        <dbReference type="Proteomes" id="UP000663720"/>
    </source>
</evidence>
<dbReference type="Proteomes" id="UP000663720">
    <property type="component" value="Chromosome"/>
</dbReference>
<dbReference type="SUPFAM" id="SSF52980">
    <property type="entry name" value="Restriction endonuclease-like"/>
    <property type="match status" value="1"/>
</dbReference>
<accession>A0A975B573</accession>
<sequence length="250" mass="29676">MENTFTNQAAVKSWLIQELPAILEENTDIQKTIVRISRKRFADKNQTDDRFERMFEELKKDREENNKKWEEQNRESKKKWEENNKKWEENNKKLDEYMRKSDERFDAMLQEIRNIRTKHESSIGALGSRWGIAAESSFRNALKAILENRFDVQVLNITEFDNTGFVFGHPDQIELDIIIKNGEIIICEIKSSMSRSDVYTFHRKVQFYEKKHNCKVTTMMVISPMVDNYALKVADKLGIEVYSFSEDVRL</sequence>
<dbReference type="InterPro" id="IPR011335">
    <property type="entry name" value="Restrct_endonuc-II-like"/>
</dbReference>